<comment type="caution">
    <text evidence="2">The sequence shown here is derived from an EMBL/GenBank/DDBJ whole genome shotgun (WGS) entry which is preliminary data.</text>
</comment>
<dbReference type="EMBL" id="ATBP01001101">
    <property type="protein sequence ID" value="ETR68050.1"/>
    <property type="molecule type" value="Genomic_DNA"/>
</dbReference>
<accession>A0A1V1NZP8</accession>
<sequence length="72" mass="8150">MIDEKPPGTYEICGLCGWEDDSVQFKDPDADYEGGANGESLREAQYNFLKQFESDKDTFGYERQRLGNSLSS</sequence>
<organism evidence="2 3">
    <name type="scientific">Candidatus Magnetoglobus multicellularis str. Araruama</name>
    <dbReference type="NCBI Taxonomy" id="890399"/>
    <lineage>
        <taxon>Bacteria</taxon>
        <taxon>Pseudomonadati</taxon>
        <taxon>Thermodesulfobacteriota</taxon>
        <taxon>Desulfobacteria</taxon>
        <taxon>Desulfobacterales</taxon>
        <taxon>Desulfobacteraceae</taxon>
        <taxon>Candidatus Magnetoglobus</taxon>
    </lineage>
</organism>
<dbReference type="AlphaFoldDB" id="A0A1V1NZP8"/>
<gene>
    <name evidence="2" type="ORF">OMM_10927</name>
</gene>
<dbReference type="InterPro" id="IPR025983">
    <property type="entry name" value="Cys_rich_CPCC"/>
</dbReference>
<reference evidence="3" key="1">
    <citation type="submission" date="2012-11" db="EMBL/GenBank/DDBJ databases">
        <authorList>
            <person name="Lucero-Rivera Y.E."/>
            <person name="Tovar-Ramirez D."/>
        </authorList>
    </citation>
    <scope>NUCLEOTIDE SEQUENCE [LARGE SCALE GENOMIC DNA]</scope>
    <source>
        <strain evidence="3">Araruama</strain>
    </source>
</reference>
<protein>
    <recommendedName>
        <fullName evidence="1">Cysteine-rich CPCC domain-containing protein</fullName>
    </recommendedName>
</protein>
<evidence type="ECO:0000313" key="2">
    <source>
        <dbReference type="EMBL" id="ETR68050.1"/>
    </source>
</evidence>
<proteinExistence type="predicted"/>
<dbReference type="Proteomes" id="UP000189670">
    <property type="component" value="Unassembled WGS sequence"/>
</dbReference>
<evidence type="ECO:0000259" key="1">
    <source>
        <dbReference type="Pfam" id="PF14206"/>
    </source>
</evidence>
<feature type="domain" description="Cysteine-rich CPCC" evidence="1">
    <location>
        <begin position="2"/>
        <end position="50"/>
    </location>
</feature>
<name>A0A1V1NZP8_9BACT</name>
<dbReference type="Pfam" id="PF14206">
    <property type="entry name" value="Cys_rich_CPCC"/>
    <property type="match status" value="1"/>
</dbReference>
<evidence type="ECO:0000313" key="3">
    <source>
        <dbReference type="Proteomes" id="UP000189670"/>
    </source>
</evidence>